<dbReference type="EMBL" id="FOCP01000013">
    <property type="protein sequence ID" value="SEN30245.1"/>
    <property type="molecule type" value="Genomic_DNA"/>
</dbReference>
<dbReference type="OrthoDB" id="7059012at2"/>
<evidence type="ECO:0000313" key="2">
    <source>
        <dbReference type="Proteomes" id="UP000199459"/>
    </source>
</evidence>
<dbReference type="Proteomes" id="UP000199459">
    <property type="component" value="Unassembled WGS sequence"/>
</dbReference>
<proteinExistence type="predicted"/>
<dbReference type="RefSeq" id="WP_090632268.1">
    <property type="nucleotide sequence ID" value="NZ_FOCP01000013.1"/>
</dbReference>
<sequence length="400" mass="45782">MFEKIILCSSEGGPNFTVGELAEALLYYQKVHLIFDYTTLKDFVKHIGMEQLLALLSRPNISATYCEESLGTQTEKIGVSEAHSFAAITIVGDQNVGQLKSRKSRVEYILHQQNYNKRIAKRLADKFIERVPIRRFTSNDFLPGGVGNAAISDLHDPHFVHNAIRLIIEDLETTQPILDNFKFDILHTNKNFFVFTDINFNEINKKRCSKLNSKLERVSEAFLLNKILVARADAAIAAHYSGDISTSQISSRILRFRYTELMKRTGINTNELQQFREIVLSDSPSIREVIDSGERSFDEFLKLLDKSQQFREWIQDIHPDEKIVKAYLKEVTAENWFQKITPKAVRYILGLGAGTIHPPTGIVLSAFDSIFLEKIIGGWRPNHFIRNKLKPFLNTDEKCN</sequence>
<organism evidence="1 2">
    <name type="scientific">Nitrosomonas marina</name>
    <dbReference type="NCBI Taxonomy" id="917"/>
    <lineage>
        <taxon>Bacteria</taxon>
        <taxon>Pseudomonadati</taxon>
        <taxon>Pseudomonadota</taxon>
        <taxon>Betaproteobacteria</taxon>
        <taxon>Nitrosomonadales</taxon>
        <taxon>Nitrosomonadaceae</taxon>
        <taxon>Nitrosomonas</taxon>
    </lineage>
</organism>
<accession>A0A1H8FF52</accession>
<gene>
    <name evidence="1" type="ORF">SAMN05216325_1137</name>
</gene>
<dbReference type="AlphaFoldDB" id="A0A1H8FF52"/>
<evidence type="ECO:0000313" key="1">
    <source>
        <dbReference type="EMBL" id="SEN30245.1"/>
    </source>
</evidence>
<reference evidence="1 2" key="1">
    <citation type="submission" date="2016-10" db="EMBL/GenBank/DDBJ databases">
        <authorList>
            <person name="de Groot N.N."/>
        </authorList>
    </citation>
    <scope>NUCLEOTIDE SEQUENCE [LARGE SCALE GENOMIC DNA]</scope>
    <source>
        <strain evidence="1 2">Nm22</strain>
    </source>
</reference>
<protein>
    <submittedName>
        <fullName evidence="1">Uncharacterized protein</fullName>
    </submittedName>
</protein>
<name>A0A1H8FF52_9PROT</name>